<dbReference type="STRING" id="768671.ThimaDRAFT_2927"/>
<dbReference type="EMBL" id="AFWV01000009">
    <property type="protein sequence ID" value="EGV17868.1"/>
    <property type="molecule type" value="Genomic_DNA"/>
</dbReference>
<dbReference type="eggNOG" id="COG0732">
    <property type="taxonomic scope" value="Bacteria"/>
</dbReference>
<dbReference type="InterPro" id="IPR052021">
    <property type="entry name" value="Type-I_RS_S_subunit"/>
</dbReference>
<evidence type="ECO:0000256" key="3">
    <source>
        <dbReference type="ARBA" id="ARBA00023125"/>
    </source>
</evidence>
<evidence type="ECO:0000256" key="2">
    <source>
        <dbReference type="ARBA" id="ARBA00022747"/>
    </source>
</evidence>
<evidence type="ECO:0000313" key="5">
    <source>
        <dbReference type="EMBL" id="EGV17868.1"/>
    </source>
</evidence>
<accession>F9UDC4</accession>
<dbReference type="InterPro" id="IPR000055">
    <property type="entry name" value="Restrct_endonuc_typeI_TRD"/>
</dbReference>
<evidence type="ECO:0000259" key="4">
    <source>
        <dbReference type="Pfam" id="PF01420"/>
    </source>
</evidence>
<dbReference type="Pfam" id="PF01420">
    <property type="entry name" value="Methylase_S"/>
    <property type="match status" value="1"/>
</dbReference>
<comment type="similarity">
    <text evidence="1">Belongs to the type-I restriction system S methylase family.</text>
</comment>
<dbReference type="PANTHER" id="PTHR30408">
    <property type="entry name" value="TYPE-1 RESTRICTION ENZYME ECOKI SPECIFICITY PROTEIN"/>
    <property type="match status" value="1"/>
</dbReference>
<dbReference type="SUPFAM" id="SSF116734">
    <property type="entry name" value="DNA methylase specificity domain"/>
    <property type="match status" value="2"/>
</dbReference>
<organism evidence="5 6">
    <name type="scientific">Thiocapsa marina 5811</name>
    <dbReference type="NCBI Taxonomy" id="768671"/>
    <lineage>
        <taxon>Bacteria</taxon>
        <taxon>Pseudomonadati</taxon>
        <taxon>Pseudomonadota</taxon>
        <taxon>Gammaproteobacteria</taxon>
        <taxon>Chromatiales</taxon>
        <taxon>Chromatiaceae</taxon>
        <taxon>Thiocapsa</taxon>
    </lineage>
</organism>
<dbReference type="PATRIC" id="fig|768671.3.peg.3098"/>
<gene>
    <name evidence="5" type="ORF">ThimaDRAFT_2927</name>
</gene>
<protein>
    <submittedName>
        <fullName evidence="5">Restriction modification system DNA specificity domain protein</fullName>
    </submittedName>
</protein>
<keyword evidence="3" id="KW-0238">DNA-binding</keyword>
<sequence length="433" mass="48757">MTWMPNYWKSDRLKDVATINGRSLAASTDPDFEFDYLEISNVDFRGVIDATAIPRLRYAVAPSRARRLVQRGDILVSSVRPNLQSIVLIDGGMEQLVCSTGFNVVQPKDWHFKSRFAYYTLVSDSARQYFEATAKGVGYPAVDDRDFNALEVPMPPLSEQERIADYLDASCAAIDAAAATKRRQIARLDLLRASIIEKAVTQGLSAHARHTKIDQDWIGSLPDRWSVTRIKRLVSRLDYGISVRTEPEGRHAVLKMGNIQAGEIVFSKMEFVQEVTEDLLLAHNDLLYNRTNSPDQVGKAALFRGKEDDGVTFASYLVRLRVNHRIMPEFLNYVANSEGFLSFARKLAIPSVQQSNLNSTRYSRMLIPLPPFDEQRAICDYLDTKLGNVKETIAIIERQIGTLTAYRKSLIHECVTGQRRITAADVERVAAHA</sequence>
<dbReference type="PANTHER" id="PTHR30408:SF12">
    <property type="entry name" value="TYPE I RESTRICTION ENZYME MJAVIII SPECIFICITY SUBUNIT"/>
    <property type="match status" value="1"/>
</dbReference>
<feature type="domain" description="Type I restriction modification DNA specificity" evidence="4">
    <location>
        <begin position="7"/>
        <end position="175"/>
    </location>
</feature>
<name>F9UDC4_9GAMM</name>
<evidence type="ECO:0000313" key="6">
    <source>
        <dbReference type="Proteomes" id="UP000005459"/>
    </source>
</evidence>
<dbReference type="GO" id="GO:0003677">
    <property type="term" value="F:DNA binding"/>
    <property type="evidence" value="ECO:0007669"/>
    <property type="project" value="UniProtKB-KW"/>
</dbReference>
<dbReference type="InterPro" id="IPR044946">
    <property type="entry name" value="Restrct_endonuc_typeI_TRD_sf"/>
</dbReference>
<dbReference type="GO" id="GO:0009307">
    <property type="term" value="P:DNA restriction-modification system"/>
    <property type="evidence" value="ECO:0007669"/>
    <property type="project" value="UniProtKB-KW"/>
</dbReference>
<proteinExistence type="inferred from homology"/>
<reference evidence="5 6" key="1">
    <citation type="submission" date="2011-06" db="EMBL/GenBank/DDBJ databases">
        <title>The draft genome of Thiocapsa marina 5811.</title>
        <authorList>
            <consortium name="US DOE Joint Genome Institute (JGI-PGF)"/>
            <person name="Lucas S."/>
            <person name="Han J."/>
            <person name="Cheng J.-F."/>
            <person name="Goodwin L."/>
            <person name="Pitluck S."/>
            <person name="Peters L."/>
            <person name="Land M.L."/>
            <person name="Hauser L."/>
            <person name="Vogl K."/>
            <person name="Liu Z."/>
            <person name="Imhoff J."/>
            <person name="Thiel V."/>
            <person name="Frigaard N.-U."/>
            <person name="Bryant D."/>
            <person name="Woyke T.J."/>
        </authorList>
    </citation>
    <scope>NUCLEOTIDE SEQUENCE [LARGE SCALE GENOMIC DNA]</scope>
    <source>
        <strain evidence="5 6">5811</strain>
    </source>
</reference>
<evidence type="ECO:0000256" key="1">
    <source>
        <dbReference type="ARBA" id="ARBA00010923"/>
    </source>
</evidence>
<dbReference type="AlphaFoldDB" id="F9UDC4"/>
<dbReference type="OrthoDB" id="9798929at2"/>
<keyword evidence="6" id="KW-1185">Reference proteome</keyword>
<keyword evidence="2" id="KW-0680">Restriction system</keyword>
<dbReference type="Gene3D" id="3.90.220.20">
    <property type="entry name" value="DNA methylase specificity domains"/>
    <property type="match status" value="2"/>
</dbReference>
<dbReference type="Proteomes" id="UP000005459">
    <property type="component" value="Unassembled WGS sequence"/>
</dbReference>
<dbReference type="CDD" id="cd17524">
    <property type="entry name" value="RMtype1_S_EcoUTORF5051P-TRD2-CR2_like"/>
    <property type="match status" value="1"/>
</dbReference>